<keyword evidence="3" id="KW-1185">Reference proteome</keyword>
<gene>
    <name evidence="2" type="ORF">K7432_016962</name>
</gene>
<dbReference type="InterPro" id="IPR036047">
    <property type="entry name" value="F-box-like_dom_sf"/>
</dbReference>
<dbReference type="InterPro" id="IPR001810">
    <property type="entry name" value="F-box_dom"/>
</dbReference>
<dbReference type="PROSITE" id="PS50181">
    <property type="entry name" value="FBOX"/>
    <property type="match status" value="1"/>
</dbReference>
<reference evidence="2 3" key="1">
    <citation type="submission" date="2023-04" db="EMBL/GenBank/DDBJ databases">
        <title>Genome of Basidiobolus ranarum AG-B5.</title>
        <authorList>
            <person name="Stajich J.E."/>
            <person name="Carter-House D."/>
            <person name="Gryganskyi A."/>
        </authorList>
    </citation>
    <scope>NUCLEOTIDE SEQUENCE [LARGE SCALE GENOMIC DNA]</scope>
    <source>
        <strain evidence="2 3">AG-B5</strain>
    </source>
</reference>
<name>A0ABR2VM79_9FUNG</name>
<organism evidence="2 3">
    <name type="scientific">Basidiobolus ranarum</name>
    <dbReference type="NCBI Taxonomy" id="34480"/>
    <lineage>
        <taxon>Eukaryota</taxon>
        <taxon>Fungi</taxon>
        <taxon>Fungi incertae sedis</taxon>
        <taxon>Zoopagomycota</taxon>
        <taxon>Entomophthoromycotina</taxon>
        <taxon>Basidiobolomycetes</taxon>
        <taxon>Basidiobolales</taxon>
        <taxon>Basidiobolaceae</taxon>
        <taxon>Basidiobolus</taxon>
    </lineage>
</organism>
<feature type="domain" description="F-box" evidence="1">
    <location>
        <begin position="7"/>
        <end position="53"/>
    </location>
</feature>
<comment type="caution">
    <text evidence="2">The sequence shown here is derived from an EMBL/GenBank/DDBJ whole genome shotgun (WGS) entry which is preliminary data.</text>
</comment>
<dbReference type="SUPFAM" id="SSF81383">
    <property type="entry name" value="F-box domain"/>
    <property type="match status" value="1"/>
</dbReference>
<dbReference type="PANTHER" id="PTHR48218:SF3">
    <property type="entry name" value="OS07G0170800 PROTEIN"/>
    <property type="match status" value="1"/>
</dbReference>
<protein>
    <recommendedName>
        <fullName evidence="1">F-box domain-containing protein</fullName>
    </recommendedName>
</protein>
<proteinExistence type="predicted"/>
<dbReference type="SMART" id="SM00256">
    <property type="entry name" value="FBOX"/>
    <property type="match status" value="1"/>
</dbReference>
<dbReference type="Proteomes" id="UP001479436">
    <property type="component" value="Unassembled WGS sequence"/>
</dbReference>
<dbReference type="Gene3D" id="1.20.1280.50">
    <property type="match status" value="1"/>
</dbReference>
<sequence length="224" mass="25830">MASTITHDPIILLPVEVTTRILGLLDATDLCNASLVSRSWKYVCDEECLWMNLCQSVWVDKRGMSLTIQPRADFSGDCAHRLTLPELKLILSLRKQETNGSEDKIKLVELVQKTTPCLTKAVADFHSKWKACYAFAQADYSRKDITIEDICGEWVLEVGKTQKCDLIDVSFNRDYTYYSENTGILKWNFYGKLLQIEDFPPLRPSRTTNWGWKLSCPYFNFYTK</sequence>
<accession>A0ABR2VM79</accession>
<dbReference type="Pfam" id="PF12937">
    <property type="entry name" value="F-box-like"/>
    <property type="match status" value="1"/>
</dbReference>
<evidence type="ECO:0000313" key="2">
    <source>
        <dbReference type="EMBL" id="KAK9674720.1"/>
    </source>
</evidence>
<evidence type="ECO:0000313" key="3">
    <source>
        <dbReference type="Proteomes" id="UP001479436"/>
    </source>
</evidence>
<evidence type="ECO:0000259" key="1">
    <source>
        <dbReference type="PROSITE" id="PS50181"/>
    </source>
</evidence>
<dbReference type="PANTHER" id="PTHR48218">
    <property type="entry name" value="F-BOX DOMAIN CONTAINING PROTEIN"/>
    <property type="match status" value="1"/>
</dbReference>
<dbReference type="EMBL" id="JASJQH010010073">
    <property type="protein sequence ID" value="KAK9674720.1"/>
    <property type="molecule type" value="Genomic_DNA"/>
</dbReference>